<dbReference type="RefSeq" id="WP_353864972.1">
    <property type="nucleotide sequence ID" value="NZ_CP088295.1"/>
</dbReference>
<keyword evidence="7" id="KW-1185">Reference proteome</keyword>
<evidence type="ECO:0000313" key="7">
    <source>
        <dbReference type="Proteomes" id="UP001058860"/>
    </source>
</evidence>
<keyword evidence="3" id="KW-0547">Nucleotide-binding</keyword>
<sequence>MAATAPALSVAGVRKRFGRTSALNGVDLEVQPGQLVGLLGPNGAGKSTLTKIACGLVRPSDGAVRIAGHPAGSAAARAVTGYLAELFRFPGWASADEVLQLHQRLARSPGDDGERAELLARVGLSEARHRRVEEMSKGMQQRLGIAQALIGSPRLVLLDEPTSALDPAGRRLVRDLLVDLRGRGVAVLLNSHLLGEVEQVCDHVTIIARGTTVASGTPPDLARPGGVEIETEGGTQHFPDATREQVPDLVAQLVGAGERIYDVRVVTGTLEEAYLEAVAEPQP</sequence>
<dbReference type="InterPro" id="IPR003439">
    <property type="entry name" value="ABC_transporter-like_ATP-bd"/>
</dbReference>
<dbReference type="Proteomes" id="UP001058860">
    <property type="component" value="Chromosome"/>
</dbReference>
<protein>
    <submittedName>
        <fullName evidence="6">ABC transporter ATP-binding protein</fullName>
    </submittedName>
</protein>
<dbReference type="PROSITE" id="PS50893">
    <property type="entry name" value="ABC_TRANSPORTER_2"/>
    <property type="match status" value="1"/>
</dbReference>
<dbReference type="InterPro" id="IPR027417">
    <property type="entry name" value="P-loop_NTPase"/>
</dbReference>
<dbReference type="PANTHER" id="PTHR43335:SF2">
    <property type="entry name" value="ABC TRANSPORTER, ATP-BINDING PROTEIN"/>
    <property type="match status" value="1"/>
</dbReference>
<feature type="domain" description="ABC transporter" evidence="5">
    <location>
        <begin position="8"/>
        <end position="234"/>
    </location>
</feature>
<evidence type="ECO:0000256" key="1">
    <source>
        <dbReference type="ARBA" id="ARBA00005417"/>
    </source>
</evidence>
<dbReference type="InterPro" id="IPR003593">
    <property type="entry name" value="AAA+_ATPase"/>
</dbReference>
<evidence type="ECO:0000256" key="3">
    <source>
        <dbReference type="ARBA" id="ARBA00022741"/>
    </source>
</evidence>
<proteinExistence type="inferred from homology"/>
<accession>A0ABY5PIN9</accession>
<comment type="similarity">
    <text evidence="1">Belongs to the ABC transporter superfamily.</text>
</comment>
<name>A0ABY5PIN9_9ACTN</name>
<dbReference type="CDD" id="cd03230">
    <property type="entry name" value="ABC_DR_subfamily_A"/>
    <property type="match status" value="1"/>
</dbReference>
<evidence type="ECO:0000313" key="6">
    <source>
        <dbReference type="EMBL" id="UUY04489.1"/>
    </source>
</evidence>
<keyword evidence="2" id="KW-0813">Transport</keyword>
<dbReference type="InterPro" id="IPR017871">
    <property type="entry name" value="ABC_transporter-like_CS"/>
</dbReference>
<dbReference type="EMBL" id="CP088295">
    <property type="protein sequence ID" value="UUY04489.1"/>
    <property type="molecule type" value="Genomic_DNA"/>
</dbReference>
<dbReference type="SMART" id="SM00382">
    <property type="entry name" value="AAA"/>
    <property type="match status" value="1"/>
</dbReference>
<evidence type="ECO:0000259" key="5">
    <source>
        <dbReference type="PROSITE" id="PS50893"/>
    </source>
</evidence>
<dbReference type="PANTHER" id="PTHR43335">
    <property type="entry name" value="ABC TRANSPORTER, ATP-BINDING PROTEIN"/>
    <property type="match status" value="1"/>
</dbReference>
<dbReference type="GO" id="GO:0005524">
    <property type="term" value="F:ATP binding"/>
    <property type="evidence" value="ECO:0007669"/>
    <property type="project" value="UniProtKB-KW"/>
</dbReference>
<reference evidence="7" key="1">
    <citation type="submission" date="2021-11" db="EMBL/GenBank/DDBJ databases">
        <title>Cultivation dependent microbiological survey of springs from the worlds oldest radium mine currently devoted to the extraction of radon-saturated water.</title>
        <authorList>
            <person name="Kapinusova G."/>
            <person name="Smrhova T."/>
            <person name="Strejcek M."/>
            <person name="Suman J."/>
            <person name="Jani K."/>
            <person name="Pajer P."/>
            <person name="Uhlik O."/>
        </authorList>
    </citation>
    <scope>NUCLEOTIDE SEQUENCE [LARGE SCALE GENOMIC DNA]</scope>
    <source>
        <strain evidence="7">J379</strain>
    </source>
</reference>
<dbReference type="Pfam" id="PF00005">
    <property type="entry name" value="ABC_tran"/>
    <property type="match status" value="1"/>
</dbReference>
<keyword evidence="4 6" id="KW-0067">ATP-binding</keyword>
<evidence type="ECO:0000256" key="4">
    <source>
        <dbReference type="ARBA" id="ARBA00022840"/>
    </source>
</evidence>
<dbReference type="SUPFAM" id="SSF52540">
    <property type="entry name" value="P-loop containing nucleoside triphosphate hydrolases"/>
    <property type="match status" value="1"/>
</dbReference>
<gene>
    <name evidence="6" type="ORF">LRS13_02845</name>
</gene>
<dbReference type="Gene3D" id="3.40.50.300">
    <property type="entry name" value="P-loop containing nucleotide triphosphate hydrolases"/>
    <property type="match status" value="1"/>
</dbReference>
<organism evidence="6 7">
    <name type="scientific">Svornostia abyssi</name>
    <dbReference type="NCBI Taxonomy" id="2898438"/>
    <lineage>
        <taxon>Bacteria</taxon>
        <taxon>Bacillati</taxon>
        <taxon>Actinomycetota</taxon>
        <taxon>Thermoleophilia</taxon>
        <taxon>Solirubrobacterales</taxon>
        <taxon>Baekduiaceae</taxon>
        <taxon>Svornostia</taxon>
    </lineage>
</organism>
<evidence type="ECO:0000256" key="2">
    <source>
        <dbReference type="ARBA" id="ARBA00022448"/>
    </source>
</evidence>
<dbReference type="PROSITE" id="PS00211">
    <property type="entry name" value="ABC_TRANSPORTER_1"/>
    <property type="match status" value="1"/>
</dbReference>